<accession>A0A644T8R2</accession>
<evidence type="ECO:0000313" key="2">
    <source>
        <dbReference type="EMBL" id="MPL63204.1"/>
    </source>
</evidence>
<dbReference type="EMBL" id="VSSQ01000020">
    <property type="protein sequence ID" value="MPL63204.1"/>
    <property type="molecule type" value="Genomic_DNA"/>
</dbReference>
<sequence>MYDQFYRVFRAWRIFGREGGFRGSNIFIVSLSNIKILRMKRTLFPLVAFSIMVFAFACTSGIKKEMTAIETLEKELTDQAARPDPEKLAGLLDAYTAFVDNHAADTMAPLYLYKAINLSMGINNGALAMQLTDRMLNEYPKYSRIPETVFLKAYIYENQLSNLGLALKTYQDFLSRFPEHDLADDAQAAIDNLGKSPEELIREFEARAAQQAGN</sequence>
<feature type="transmembrane region" description="Helical" evidence="1">
    <location>
        <begin position="43"/>
        <end position="62"/>
    </location>
</feature>
<dbReference type="InterPro" id="IPR011990">
    <property type="entry name" value="TPR-like_helical_dom_sf"/>
</dbReference>
<evidence type="ECO:0000256" key="1">
    <source>
        <dbReference type="SAM" id="Phobius"/>
    </source>
</evidence>
<proteinExistence type="predicted"/>
<dbReference type="Gene3D" id="1.25.40.10">
    <property type="entry name" value="Tetratricopeptide repeat domain"/>
    <property type="match status" value="1"/>
</dbReference>
<keyword evidence="1" id="KW-1133">Transmembrane helix</keyword>
<evidence type="ECO:0008006" key="3">
    <source>
        <dbReference type="Google" id="ProtNLM"/>
    </source>
</evidence>
<keyword evidence="1" id="KW-0472">Membrane</keyword>
<organism evidence="2">
    <name type="scientific">bioreactor metagenome</name>
    <dbReference type="NCBI Taxonomy" id="1076179"/>
    <lineage>
        <taxon>unclassified sequences</taxon>
        <taxon>metagenomes</taxon>
        <taxon>ecological metagenomes</taxon>
    </lineage>
</organism>
<dbReference type="AlphaFoldDB" id="A0A644T8R2"/>
<comment type="caution">
    <text evidence="2">The sequence shown here is derived from an EMBL/GenBank/DDBJ whole genome shotgun (WGS) entry which is preliminary data.</text>
</comment>
<protein>
    <recommendedName>
        <fullName evidence="3">Outer membrane lipoprotein BamD-like domain-containing protein</fullName>
    </recommendedName>
</protein>
<name>A0A644T8R2_9ZZZZ</name>
<reference evidence="2" key="1">
    <citation type="submission" date="2019-08" db="EMBL/GenBank/DDBJ databases">
        <authorList>
            <person name="Kucharzyk K."/>
            <person name="Murdoch R.W."/>
            <person name="Higgins S."/>
            <person name="Loffler F."/>
        </authorList>
    </citation>
    <scope>NUCLEOTIDE SEQUENCE</scope>
</reference>
<gene>
    <name evidence="2" type="ORF">SDC9_08825</name>
</gene>
<keyword evidence="1" id="KW-0812">Transmembrane</keyword>